<dbReference type="InterPro" id="IPR003811">
    <property type="entry name" value="G3P_acylTferase_PlsY"/>
</dbReference>
<protein>
    <recommendedName>
        <fullName evidence="10">Glycerol-3-phosphate acyltransferase</fullName>
    </recommendedName>
    <alternativeName>
        <fullName evidence="10">Acyl-PO4 G3P acyltransferase</fullName>
    </alternativeName>
    <alternativeName>
        <fullName evidence="10">Acyl-phosphate--glycerol-3-phosphate acyltransferase</fullName>
    </alternativeName>
    <alternativeName>
        <fullName evidence="10">G3P acyltransferase</fullName>
        <shortName evidence="10">GPAT</shortName>
        <ecNumber evidence="10">2.3.1.275</ecNumber>
    </alternativeName>
    <alternativeName>
        <fullName evidence="10">Lysophosphatidic acid synthase</fullName>
        <shortName evidence="10">LPA synthase</shortName>
    </alternativeName>
</protein>
<organism evidence="11 12">
    <name type="scientific">Candidatus Jidaibacter acanthamoebae</name>
    <dbReference type="NCBI Taxonomy" id="86105"/>
    <lineage>
        <taxon>Bacteria</taxon>
        <taxon>Pseudomonadati</taxon>
        <taxon>Pseudomonadota</taxon>
        <taxon>Alphaproteobacteria</taxon>
        <taxon>Rickettsiales</taxon>
        <taxon>Candidatus Midichloriaceae</taxon>
        <taxon>Candidatus Jidaibacter</taxon>
    </lineage>
</organism>
<dbReference type="EMBL" id="JSWE01000186">
    <property type="protein sequence ID" value="KIE04457.1"/>
    <property type="molecule type" value="Genomic_DNA"/>
</dbReference>
<dbReference type="STRING" id="86105.NF27_HS00440"/>
<reference evidence="11 12" key="1">
    <citation type="submission" date="2014-11" db="EMBL/GenBank/DDBJ databases">
        <title>A Rickettsiales Symbiont of Amoebae With Ancient Features.</title>
        <authorList>
            <person name="Schulz F."/>
            <person name="Martijn J."/>
            <person name="Wascher F."/>
            <person name="Kostanjsek R."/>
            <person name="Ettema T.J."/>
            <person name="Horn M."/>
        </authorList>
    </citation>
    <scope>NUCLEOTIDE SEQUENCE [LARGE SCALE GENOMIC DNA]</scope>
    <source>
        <strain evidence="11 12">UWC36</strain>
    </source>
</reference>
<comment type="function">
    <text evidence="10">Catalyzes the transfer of an acyl group from acyl-phosphate (acyl-PO(4)) to glycerol-3-phosphate (G3P) to form lysophosphatidic acid (LPA). This enzyme utilizes acyl-phosphate as fatty acyl donor, but not acyl-CoA or acyl-ACP.</text>
</comment>
<comment type="similarity">
    <text evidence="10">Belongs to the PlsY family.</text>
</comment>
<evidence type="ECO:0000313" key="11">
    <source>
        <dbReference type="EMBL" id="KIE04457.1"/>
    </source>
</evidence>
<dbReference type="NCBIfam" id="TIGR00023">
    <property type="entry name" value="glycerol-3-phosphate 1-O-acyltransferase PlsY"/>
    <property type="match status" value="1"/>
</dbReference>
<dbReference type="Proteomes" id="UP000031258">
    <property type="component" value="Unassembled WGS sequence"/>
</dbReference>
<gene>
    <name evidence="10" type="primary">plsY</name>
    <name evidence="11" type="ORF">NF27_HS00440</name>
</gene>
<evidence type="ECO:0000256" key="1">
    <source>
        <dbReference type="ARBA" id="ARBA00022475"/>
    </source>
</evidence>
<evidence type="ECO:0000256" key="3">
    <source>
        <dbReference type="ARBA" id="ARBA00022679"/>
    </source>
</evidence>
<evidence type="ECO:0000256" key="9">
    <source>
        <dbReference type="ARBA" id="ARBA00023264"/>
    </source>
</evidence>
<keyword evidence="5 10" id="KW-1133">Transmembrane helix</keyword>
<sequence>MFEFIIVAFISYFMGSIPFGLILSELLGHGDLRKSGSGNIGATNAMRVGGKKLGILTLILDALKGVIPIIIFLFLNFSDTLIALCGVAVVLGHVFPVWLKFKGGKGVATAVAVLLVSVPYVGLVFVFSWLLVFALSRTVSLASLCAVLCSTITAFWFATPYFIMSLVLCILIFYRHKENIKRILNGTELKFKK</sequence>
<evidence type="ECO:0000256" key="2">
    <source>
        <dbReference type="ARBA" id="ARBA00022516"/>
    </source>
</evidence>
<dbReference type="PANTHER" id="PTHR30309">
    <property type="entry name" value="INNER MEMBRANE PROTEIN YGIH"/>
    <property type="match status" value="1"/>
</dbReference>
<comment type="pathway">
    <text evidence="10">Lipid metabolism; phospholipid metabolism.</text>
</comment>
<keyword evidence="7 10" id="KW-0472">Membrane</keyword>
<keyword evidence="4 10" id="KW-0812">Transmembrane</keyword>
<name>A0A0C1MR24_9RICK</name>
<comment type="subunit">
    <text evidence="10">Probably interacts with PlsX.</text>
</comment>
<feature type="transmembrane region" description="Helical" evidence="10">
    <location>
        <begin position="81"/>
        <end position="99"/>
    </location>
</feature>
<dbReference type="PATRIC" id="fig|86105.3.peg.1753"/>
<dbReference type="HAMAP" id="MF_01043">
    <property type="entry name" value="PlsY"/>
    <property type="match status" value="1"/>
</dbReference>
<evidence type="ECO:0000256" key="6">
    <source>
        <dbReference type="ARBA" id="ARBA00023098"/>
    </source>
</evidence>
<dbReference type="Pfam" id="PF02660">
    <property type="entry name" value="G3P_acyltransf"/>
    <property type="match status" value="1"/>
</dbReference>
<keyword evidence="9 10" id="KW-1208">Phospholipid metabolism</keyword>
<comment type="catalytic activity">
    <reaction evidence="10">
        <text>an acyl phosphate + sn-glycerol 3-phosphate = a 1-acyl-sn-glycero-3-phosphate + phosphate</text>
        <dbReference type="Rhea" id="RHEA:34075"/>
        <dbReference type="ChEBI" id="CHEBI:43474"/>
        <dbReference type="ChEBI" id="CHEBI:57597"/>
        <dbReference type="ChEBI" id="CHEBI:57970"/>
        <dbReference type="ChEBI" id="CHEBI:59918"/>
        <dbReference type="EC" id="2.3.1.275"/>
    </reaction>
</comment>
<keyword evidence="8 10" id="KW-0594">Phospholipid biosynthesis</keyword>
<evidence type="ECO:0000256" key="5">
    <source>
        <dbReference type="ARBA" id="ARBA00022989"/>
    </source>
</evidence>
<keyword evidence="3 10" id="KW-0808">Transferase</keyword>
<comment type="caution">
    <text evidence="11">The sequence shown here is derived from an EMBL/GenBank/DDBJ whole genome shotgun (WGS) entry which is preliminary data.</text>
</comment>
<evidence type="ECO:0000313" key="12">
    <source>
        <dbReference type="Proteomes" id="UP000031258"/>
    </source>
</evidence>
<feature type="transmembrane region" description="Helical" evidence="10">
    <location>
        <begin position="111"/>
        <end position="135"/>
    </location>
</feature>
<keyword evidence="1 10" id="KW-1003">Cell membrane</keyword>
<dbReference type="RefSeq" id="WP_039458599.1">
    <property type="nucleotide sequence ID" value="NZ_JSWE01000186.1"/>
</dbReference>
<evidence type="ECO:0000256" key="8">
    <source>
        <dbReference type="ARBA" id="ARBA00023209"/>
    </source>
</evidence>
<dbReference type="AlphaFoldDB" id="A0A0C1MR24"/>
<evidence type="ECO:0000256" key="7">
    <source>
        <dbReference type="ARBA" id="ARBA00023136"/>
    </source>
</evidence>
<dbReference type="PANTHER" id="PTHR30309:SF0">
    <property type="entry name" value="GLYCEROL-3-PHOSPHATE ACYLTRANSFERASE-RELATED"/>
    <property type="match status" value="1"/>
</dbReference>
<proteinExistence type="inferred from homology"/>
<dbReference type="UniPathway" id="UPA00085"/>
<evidence type="ECO:0000256" key="10">
    <source>
        <dbReference type="HAMAP-Rule" id="MF_01043"/>
    </source>
</evidence>
<feature type="transmembrane region" description="Helical" evidence="10">
    <location>
        <begin position="6"/>
        <end position="27"/>
    </location>
</feature>
<keyword evidence="2 10" id="KW-0444">Lipid biosynthesis</keyword>
<keyword evidence="6 10" id="KW-0443">Lipid metabolism</keyword>
<feature type="transmembrane region" description="Helical" evidence="10">
    <location>
        <begin position="141"/>
        <end position="174"/>
    </location>
</feature>
<dbReference type="SMART" id="SM01207">
    <property type="entry name" value="G3P_acyltransf"/>
    <property type="match status" value="1"/>
</dbReference>
<dbReference type="GO" id="GO:0005886">
    <property type="term" value="C:plasma membrane"/>
    <property type="evidence" value="ECO:0007669"/>
    <property type="project" value="UniProtKB-SubCell"/>
</dbReference>
<dbReference type="GO" id="GO:0043772">
    <property type="term" value="F:acyl-phosphate glycerol-3-phosphate acyltransferase activity"/>
    <property type="evidence" value="ECO:0007669"/>
    <property type="project" value="UniProtKB-UniRule"/>
</dbReference>
<keyword evidence="12" id="KW-1185">Reference proteome</keyword>
<feature type="transmembrane region" description="Helical" evidence="10">
    <location>
        <begin position="53"/>
        <end position="75"/>
    </location>
</feature>
<dbReference type="EC" id="2.3.1.275" evidence="10"/>
<evidence type="ECO:0000256" key="4">
    <source>
        <dbReference type="ARBA" id="ARBA00022692"/>
    </source>
</evidence>
<dbReference type="OrthoDB" id="9777124at2"/>
<comment type="subcellular location">
    <subcellularLocation>
        <location evidence="10">Cell membrane</location>
        <topology evidence="10">Multi-pass membrane protein</topology>
    </subcellularLocation>
</comment>
<accession>A0A0C1MR24</accession>
<dbReference type="GO" id="GO:0008654">
    <property type="term" value="P:phospholipid biosynthetic process"/>
    <property type="evidence" value="ECO:0007669"/>
    <property type="project" value="UniProtKB-UniRule"/>
</dbReference>